<dbReference type="AlphaFoldDB" id="A0AA88BD90"/>
<comment type="caution">
    <text evidence="1">The sequence shown here is derived from an EMBL/GenBank/DDBJ whole genome shotgun (WGS) entry which is preliminary data.</text>
</comment>
<protein>
    <submittedName>
        <fullName evidence="1">Uncharacterized protein</fullName>
    </submittedName>
</protein>
<reference evidence="1" key="2">
    <citation type="submission" date="2022-12" db="EMBL/GenBank/DDBJ databases">
        <authorList>
            <person name="Sun Q."/>
            <person name="Zhou Y."/>
        </authorList>
    </citation>
    <scope>NUCLEOTIDE SEQUENCE</scope>
    <source>
        <strain evidence="1">CGMCC 1.15034</strain>
    </source>
</reference>
<dbReference type="Proteomes" id="UP000625079">
    <property type="component" value="Unassembled WGS sequence"/>
</dbReference>
<accession>A0AA88BD90</accession>
<gene>
    <name evidence="1" type="ORF">GCM10010987_79820</name>
</gene>
<organism evidence="1 2">
    <name type="scientific">Bradyrhizobium guangdongense</name>
    <dbReference type="NCBI Taxonomy" id="1325090"/>
    <lineage>
        <taxon>Bacteria</taxon>
        <taxon>Pseudomonadati</taxon>
        <taxon>Pseudomonadota</taxon>
        <taxon>Alphaproteobacteria</taxon>
        <taxon>Hyphomicrobiales</taxon>
        <taxon>Nitrobacteraceae</taxon>
        <taxon>Bradyrhizobium</taxon>
    </lineage>
</organism>
<proteinExistence type="predicted"/>
<evidence type="ECO:0000313" key="2">
    <source>
        <dbReference type="Proteomes" id="UP000625079"/>
    </source>
</evidence>
<dbReference type="EMBL" id="BMHC01000046">
    <property type="protein sequence ID" value="GGI34527.1"/>
    <property type="molecule type" value="Genomic_DNA"/>
</dbReference>
<name>A0AA88BD90_9BRAD</name>
<reference evidence="1" key="1">
    <citation type="journal article" date="2014" name="Int. J. Syst. Evol. Microbiol.">
        <title>Complete genome sequence of Corynebacterium casei LMG S-19264T (=DSM 44701T), isolated from a smear-ripened cheese.</title>
        <authorList>
            <consortium name="US DOE Joint Genome Institute (JGI-PGF)"/>
            <person name="Walter F."/>
            <person name="Albersmeier A."/>
            <person name="Kalinowski J."/>
            <person name="Ruckert C."/>
        </authorList>
    </citation>
    <scope>NUCLEOTIDE SEQUENCE</scope>
    <source>
        <strain evidence="1">CGMCC 1.15034</strain>
    </source>
</reference>
<evidence type="ECO:0000313" key="1">
    <source>
        <dbReference type="EMBL" id="GGI34527.1"/>
    </source>
</evidence>
<sequence>MREKFTCRDCEKISQPPAPFHATPRGFIGPQLLATILFDSGVEDWRAA</sequence>